<feature type="region of interest" description="Disordered" evidence="2">
    <location>
        <begin position="1"/>
        <end position="20"/>
    </location>
</feature>
<dbReference type="RefSeq" id="WP_185252603.1">
    <property type="nucleotide sequence ID" value="NZ_JACKXE010000001.1"/>
</dbReference>
<keyword evidence="5" id="KW-1185">Reference proteome</keyword>
<keyword evidence="3" id="KW-0812">Transmembrane</keyword>
<feature type="compositionally biased region" description="Low complexity" evidence="2">
    <location>
        <begin position="1"/>
        <end position="14"/>
    </location>
</feature>
<gene>
    <name evidence="4" type="ORF">H5V45_08925</name>
</gene>
<protein>
    <recommendedName>
        <fullName evidence="6">Multidomain membrane protein</fullName>
    </recommendedName>
</protein>
<evidence type="ECO:0008006" key="6">
    <source>
        <dbReference type="Google" id="ProtNLM"/>
    </source>
</evidence>
<feature type="transmembrane region" description="Helical" evidence="3">
    <location>
        <begin position="25"/>
        <end position="44"/>
    </location>
</feature>
<name>A0A7X0RI16_9ACTN</name>
<feature type="transmembrane region" description="Helical" evidence="3">
    <location>
        <begin position="50"/>
        <end position="68"/>
    </location>
</feature>
<dbReference type="Proteomes" id="UP000523955">
    <property type="component" value="Unassembled WGS sequence"/>
</dbReference>
<dbReference type="AlphaFoldDB" id="A0A7X0RI16"/>
<organism evidence="4 5">
    <name type="scientific">Nocardioides luti</name>
    <dbReference type="NCBI Taxonomy" id="2761101"/>
    <lineage>
        <taxon>Bacteria</taxon>
        <taxon>Bacillati</taxon>
        <taxon>Actinomycetota</taxon>
        <taxon>Actinomycetes</taxon>
        <taxon>Propionibacteriales</taxon>
        <taxon>Nocardioidaceae</taxon>
        <taxon>Nocardioides</taxon>
    </lineage>
</organism>
<keyword evidence="3" id="KW-1133">Transmembrane helix</keyword>
<evidence type="ECO:0000256" key="1">
    <source>
        <dbReference type="SAM" id="Coils"/>
    </source>
</evidence>
<evidence type="ECO:0000256" key="3">
    <source>
        <dbReference type="SAM" id="Phobius"/>
    </source>
</evidence>
<keyword evidence="3" id="KW-0472">Membrane</keyword>
<proteinExistence type="predicted"/>
<sequence>MPSSISRAPSTRAPAARRRQRSTRLTVAAGLIAISALVVLGAVLSGSWLFVTLAAGLGVVLGAAATRITHSELMDARREAARDRAEQAQAYRDLTVTRTAEQAAHTATMQARIAAHEHTIGELEIALTSAQKRAAEATRKRGAEARRADVAEQEGRGLTVRLDESEERAAEAIVRVAELEQELDVLRAELAAWQTTPARRHA</sequence>
<accession>A0A7X0RI16</accession>
<dbReference type="EMBL" id="JACKXE010000001">
    <property type="protein sequence ID" value="MBB6627443.1"/>
    <property type="molecule type" value="Genomic_DNA"/>
</dbReference>
<evidence type="ECO:0000313" key="5">
    <source>
        <dbReference type="Proteomes" id="UP000523955"/>
    </source>
</evidence>
<evidence type="ECO:0000313" key="4">
    <source>
        <dbReference type="EMBL" id="MBB6627443.1"/>
    </source>
</evidence>
<comment type="caution">
    <text evidence="4">The sequence shown here is derived from an EMBL/GenBank/DDBJ whole genome shotgun (WGS) entry which is preliminary data.</text>
</comment>
<dbReference type="SUPFAM" id="SSF57997">
    <property type="entry name" value="Tropomyosin"/>
    <property type="match status" value="1"/>
</dbReference>
<evidence type="ECO:0000256" key="2">
    <source>
        <dbReference type="SAM" id="MobiDB-lite"/>
    </source>
</evidence>
<feature type="coiled-coil region" evidence="1">
    <location>
        <begin position="120"/>
        <end position="196"/>
    </location>
</feature>
<reference evidence="4 5" key="1">
    <citation type="submission" date="2020-08" db="EMBL/GenBank/DDBJ databases">
        <authorList>
            <person name="Seo M.-J."/>
        </authorList>
    </citation>
    <scope>NUCLEOTIDE SEQUENCE [LARGE SCALE GENOMIC DNA]</scope>
    <source>
        <strain evidence="4 5">KIGAM211</strain>
    </source>
</reference>
<keyword evidence="1" id="KW-0175">Coiled coil</keyword>